<protein>
    <submittedName>
        <fullName evidence="1">Uncharacterized protein</fullName>
    </submittedName>
</protein>
<accession>A0AAW2EIM4</accession>
<gene>
    <name evidence="1" type="ORF">PUN28_019060</name>
</gene>
<organism evidence="1 2">
    <name type="scientific">Cardiocondyla obscurior</name>
    <dbReference type="NCBI Taxonomy" id="286306"/>
    <lineage>
        <taxon>Eukaryota</taxon>
        <taxon>Metazoa</taxon>
        <taxon>Ecdysozoa</taxon>
        <taxon>Arthropoda</taxon>
        <taxon>Hexapoda</taxon>
        <taxon>Insecta</taxon>
        <taxon>Pterygota</taxon>
        <taxon>Neoptera</taxon>
        <taxon>Endopterygota</taxon>
        <taxon>Hymenoptera</taxon>
        <taxon>Apocrita</taxon>
        <taxon>Aculeata</taxon>
        <taxon>Formicoidea</taxon>
        <taxon>Formicidae</taxon>
        <taxon>Myrmicinae</taxon>
        <taxon>Cardiocondyla</taxon>
    </lineage>
</organism>
<evidence type="ECO:0000313" key="1">
    <source>
        <dbReference type="EMBL" id="KAL0101647.1"/>
    </source>
</evidence>
<comment type="caution">
    <text evidence="1">The sequence shown here is derived from an EMBL/GenBank/DDBJ whole genome shotgun (WGS) entry which is preliminary data.</text>
</comment>
<name>A0AAW2EIM4_9HYME</name>
<dbReference type="EMBL" id="JADYXP020000024">
    <property type="protein sequence ID" value="KAL0101647.1"/>
    <property type="molecule type" value="Genomic_DNA"/>
</dbReference>
<dbReference type="Proteomes" id="UP001430953">
    <property type="component" value="Unassembled WGS sequence"/>
</dbReference>
<evidence type="ECO:0000313" key="2">
    <source>
        <dbReference type="Proteomes" id="UP001430953"/>
    </source>
</evidence>
<proteinExistence type="predicted"/>
<keyword evidence="2" id="KW-1185">Reference proteome</keyword>
<dbReference type="AlphaFoldDB" id="A0AAW2EIM4"/>
<reference evidence="1 2" key="1">
    <citation type="submission" date="2023-03" db="EMBL/GenBank/DDBJ databases">
        <title>High recombination rates correlate with genetic variation in Cardiocondyla obscurior ants.</title>
        <authorList>
            <person name="Errbii M."/>
        </authorList>
    </citation>
    <scope>NUCLEOTIDE SEQUENCE [LARGE SCALE GENOMIC DNA]</scope>
    <source>
        <strain evidence="1">Alpha-2009</strain>
        <tissue evidence="1">Whole body</tissue>
    </source>
</reference>
<sequence length="74" mass="8303">MAQLETLFPPTPEYDGVGWKPLQKRRGQNGNHYDVGGVAALAGTALFSCREATLPNLLRLLQHFRRLDAEKPRD</sequence>